<dbReference type="HOGENOM" id="CLU_1384525_0_0_1"/>
<dbReference type="AlphaFoldDB" id="S3CEN1"/>
<protein>
    <submittedName>
        <fullName evidence="3">Protein kinase domain protein</fullName>
    </submittedName>
</protein>
<keyword evidence="2" id="KW-0472">Membrane</keyword>
<keyword evidence="2" id="KW-0812">Transmembrane</keyword>
<keyword evidence="3" id="KW-0808">Transferase</keyword>
<reference evidence="3 4" key="1">
    <citation type="journal article" date="2013" name="BMC Genomics">
        <title>The genome and transcriptome of the pine saprophyte Ophiostoma piceae, and a comparison with the bark beetle-associated pine pathogen Grosmannia clavigera.</title>
        <authorList>
            <person name="Haridas S."/>
            <person name="Wang Y."/>
            <person name="Lim L."/>
            <person name="Massoumi Alamouti S."/>
            <person name="Jackman S."/>
            <person name="Docking R."/>
            <person name="Robertson G."/>
            <person name="Birol I."/>
            <person name="Bohlmann J."/>
            <person name="Breuil C."/>
        </authorList>
    </citation>
    <scope>NUCLEOTIDE SEQUENCE [LARGE SCALE GENOMIC DNA]</scope>
    <source>
        <strain evidence="3 4">UAMH 11346</strain>
    </source>
</reference>
<name>S3CEN1_OPHP1</name>
<proteinExistence type="predicted"/>
<feature type="region of interest" description="Disordered" evidence="1">
    <location>
        <begin position="17"/>
        <end position="38"/>
    </location>
</feature>
<keyword evidence="3" id="KW-0418">Kinase</keyword>
<evidence type="ECO:0000256" key="1">
    <source>
        <dbReference type="SAM" id="MobiDB-lite"/>
    </source>
</evidence>
<evidence type="ECO:0000313" key="3">
    <source>
        <dbReference type="EMBL" id="EPE04743.1"/>
    </source>
</evidence>
<evidence type="ECO:0000256" key="2">
    <source>
        <dbReference type="SAM" id="Phobius"/>
    </source>
</evidence>
<keyword evidence="2" id="KW-1133">Transmembrane helix</keyword>
<feature type="transmembrane region" description="Helical" evidence="2">
    <location>
        <begin position="116"/>
        <end position="136"/>
    </location>
</feature>
<dbReference type="VEuPathDB" id="FungiDB:F503_06292"/>
<keyword evidence="4" id="KW-1185">Reference proteome</keyword>
<sequence>MPNQRAPNWAAIGFRTGLDWTGQDKPGQDRAKQARGLANGLASGELPAVSAGSTPFSAAAPSRRNSADFKLPLAVEFASGVPIAVKHQRKPQASNSAAPQTSNTITATDNQVPCNLVILPTLSSIIALITLFRIAFEKPSYQAPPADAQIEVNDLKDYLASRYHPVRRGRVLDDRYQIVVYGLAGARSAARAVISII</sequence>
<dbReference type="EMBL" id="KE148159">
    <property type="protein sequence ID" value="EPE04743.1"/>
    <property type="molecule type" value="Genomic_DNA"/>
</dbReference>
<gene>
    <name evidence="3" type="ORF">F503_06292</name>
</gene>
<dbReference type="GO" id="GO:0016301">
    <property type="term" value="F:kinase activity"/>
    <property type="evidence" value="ECO:0007669"/>
    <property type="project" value="UniProtKB-KW"/>
</dbReference>
<organism evidence="3 4">
    <name type="scientific">Ophiostoma piceae (strain UAMH 11346)</name>
    <name type="common">Sap stain fungus</name>
    <dbReference type="NCBI Taxonomy" id="1262450"/>
    <lineage>
        <taxon>Eukaryota</taxon>
        <taxon>Fungi</taxon>
        <taxon>Dikarya</taxon>
        <taxon>Ascomycota</taxon>
        <taxon>Pezizomycotina</taxon>
        <taxon>Sordariomycetes</taxon>
        <taxon>Sordariomycetidae</taxon>
        <taxon>Ophiostomatales</taxon>
        <taxon>Ophiostomataceae</taxon>
        <taxon>Ophiostoma</taxon>
    </lineage>
</organism>
<dbReference type="Proteomes" id="UP000016923">
    <property type="component" value="Unassembled WGS sequence"/>
</dbReference>
<evidence type="ECO:0000313" key="4">
    <source>
        <dbReference type="Proteomes" id="UP000016923"/>
    </source>
</evidence>
<accession>S3CEN1</accession>